<dbReference type="KEGG" id="nue:C5F50_01710"/>
<dbReference type="RefSeq" id="WP_179371999.1">
    <property type="nucleotide sequence ID" value="NZ_CP026995.1"/>
</dbReference>
<proteinExistence type="predicted"/>
<keyword evidence="2" id="KW-1185">Reference proteome</keyword>
<dbReference type="EMBL" id="CP026995">
    <property type="protein sequence ID" value="QLH05937.1"/>
    <property type="molecule type" value="Genomic_DNA"/>
</dbReference>
<protein>
    <submittedName>
        <fullName evidence="1">Uncharacterized protein</fullName>
    </submittedName>
</protein>
<accession>A0A7D5R549</accession>
<dbReference type="Proteomes" id="UP000509478">
    <property type="component" value="Chromosome"/>
</dbReference>
<evidence type="ECO:0000313" key="1">
    <source>
        <dbReference type="EMBL" id="QLH05937.1"/>
    </source>
</evidence>
<name>A0A7D5R549_9ARCH</name>
<organism evidence="1 2">
    <name type="scientific">Nitrosopumilus ureiphilus</name>
    <dbReference type="NCBI Taxonomy" id="1470067"/>
    <lineage>
        <taxon>Archaea</taxon>
        <taxon>Nitrososphaerota</taxon>
        <taxon>Nitrososphaeria</taxon>
        <taxon>Nitrosopumilales</taxon>
        <taxon>Nitrosopumilaceae</taxon>
        <taxon>Nitrosopumilus</taxon>
    </lineage>
</organism>
<gene>
    <name evidence="1" type="ORF">C5F50_01710</name>
</gene>
<dbReference type="AlphaFoldDB" id="A0A7D5R549"/>
<reference evidence="1 2" key="1">
    <citation type="submission" date="2018-02" db="EMBL/GenBank/DDBJ databases">
        <title>Complete genome of Nitrosopumilus ureaphilus PS0.</title>
        <authorList>
            <person name="Qin W."/>
            <person name="Zheng Y."/>
            <person name="Stahl D.A."/>
        </authorList>
    </citation>
    <scope>NUCLEOTIDE SEQUENCE [LARGE SCALE GENOMIC DNA]</scope>
    <source>
        <strain evidence="1 2">PS0</strain>
    </source>
</reference>
<dbReference type="GeneID" id="56066738"/>
<sequence length="171" mass="20113">MSNFATNQEIRNIINQVRIIVLGPGRPEDQLGFRREICANLQDDGYNAFVMEDEPDWEYYQTHLYKFKKLLRDNNPILCVAIYSKKGSPLGVTFEIGYIARNYEKNIKSVLKLLTEKNIKKGKILTSYIHDALYQTVSHEDYSTKEDIIEQIKGWTKARAFELKMFKQFYK</sequence>
<evidence type="ECO:0000313" key="2">
    <source>
        <dbReference type="Proteomes" id="UP000509478"/>
    </source>
</evidence>